<dbReference type="EMBL" id="MN738835">
    <property type="protein sequence ID" value="QHT38861.1"/>
    <property type="molecule type" value="Genomic_DNA"/>
</dbReference>
<accession>A0A6C0FDB3</accession>
<name>A0A6C0FDB3_9ZZZZ</name>
<protein>
    <submittedName>
        <fullName evidence="1">Uncharacterized protein</fullName>
    </submittedName>
</protein>
<sequence length="567" mass="66198">MDLDDTNPEMSATELINECNQLVQSLVAKCKDEKYMQSRLIIHLRDILPNALMNEHKNHLENEKRKVVLEKELSSFQTYFLATNLYYFAPSNSTFYLYDGVDYKQVKEDDIIYKVLSTVTYDNKDLLDWKHKTKVSLIKKIKDRSLLKNLIPETKTIQRILGLLSPTYFRTKNEAKYFLACIGDNLLKKPCDLTYYVSTAAKQNVSELDKMCSVVLGINNISCNFVSRHNENVALSKCRLIKMRDQQTLHESWVELLQTQGLNLLCVAAYYSNTHGSGDAFLSKRDELAEYALFLKNNNRQEIVDKFCSEYIELVTDEQITVSSPDTPGYDSVSKTKSTTMSWKNMQYIWKKYLANTFIPSVVYVNTLKSMLVNKYSYNEETECFLNVTSRYLPVVSDFMYFWNTTMKSTSSGNDYEVDELCTLFQKFVKVNADKCVTNGRILEDDILNILRYYLSDIEIIGNKYVLNIDCTLWNKGQDILLLLEDAKVYFKQEKVDCDDKTISFDDLYKHYLRKKDREFTMAKTYFEKFIDEHLKKYIVYSRVISEKWLEEDITSSISKEISSALE</sequence>
<proteinExistence type="predicted"/>
<dbReference type="AlphaFoldDB" id="A0A6C0FDB3"/>
<organism evidence="1">
    <name type="scientific">viral metagenome</name>
    <dbReference type="NCBI Taxonomy" id="1070528"/>
    <lineage>
        <taxon>unclassified sequences</taxon>
        <taxon>metagenomes</taxon>
        <taxon>organismal metagenomes</taxon>
    </lineage>
</organism>
<evidence type="ECO:0000313" key="1">
    <source>
        <dbReference type="EMBL" id="QHT38861.1"/>
    </source>
</evidence>
<reference evidence="1" key="1">
    <citation type="journal article" date="2020" name="Nature">
        <title>Giant virus diversity and host interactions through global metagenomics.</title>
        <authorList>
            <person name="Schulz F."/>
            <person name="Roux S."/>
            <person name="Paez-Espino D."/>
            <person name="Jungbluth S."/>
            <person name="Walsh D.A."/>
            <person name="Denef V.J."/>
            <person name="McMahon K.D."/>
            <person name="Konstantinidis K.T."/>
            <person name="Eloe-Fadrosh E.A."/>
            <person name="Kyrpides N.C."/>
            <person name="Woyke T."/>
        </authorList>
    </citation>
    <scope>NUCLEOTIDE SEQUENCE</scope>
    <source>
        <strain evidence="1">GVMAG-S-ERX556106-38</strain>
    </source>
</reference>